<dbReference type="NCBIfam" id="NF045521">
    <property type="entry name" value="rhoda_near_glyco"/>
    <property type="match status" value="1"/>
</dbReference>
<dbReference type="PROSITE" id="PS50206">
    <property type="entry name" value="RHODANESE_3"/>
    <property type="match status" value="1"/>
</dbReference>
<dbReference type="EMBL" id="JAHVHU010000006">
    <property type="protein sequence ID" value="MBY5957840.1"/>
    <property type="molecule type" value="Genomic_DNA"/>
</dbReference>
<dbReference type="Proteomes" id="UP000753961">
    <property type="component" value="Unassembled WGS sequence"/>
</dbReference>
<dbReference type="RefSeq" id="WP_222579361.1">
    <property type="nucleotide sequence ID" value="NZ_JAHVHU010000006.1"/>
</dbReference>
<keyword evidence="1" id="KW-0732">Signal</keyword>
<dbReference type="CDD" id="cd00158">
    <property type="entry name" value="RHOD"/>
    <property type="match status" value="1"/>
</dbReference>
<protein>
    <submittedName>
        <fullName evidence="3">Rhodanese-like domain-containing protein</fullName>
    </submittedName>
</protein>
<dbReference type="Gene3D" id="3.40.250.10">
    <property type="entry name" value="Rhodanese-like domain"/>
    <property type="match status" value="1"/>
</dbReference>
<evidence type="ECO:0000256" key="1">
    <source>
        <dbReference type="SAM" id="SignalP"/>
    </source>
</evidence>
<evidence type="ECO:0000313" key="3">
    <source>
        <dbReference type="EMBL" id="MBY5957840.1"/>
    </source>
</evidence>
<comment type="caution">
    <text evidence="3">The sequence shown here is derived from an EMBL/GenBank/DDBJ whole genome shotgun (WGS) entry which is preliminary data.</text>
</comment>
<gene>
    <name evidence="3" type="ORF">KUV50_06850</name>
</gene>
<dbReference type="SUPFAM" id="SSF52821">
    <property type="entry name" value="Rhodanese/Cell cycle control phosphatase"/>
    <property type="match status" value="1"/>
</dbReference>
<dbReference type="InterPro" id="IPR050229">
    <property type="entry name" value="GlpE_sulfurtransferase"/>
</dbReference>
<evidence type="ECO:0000313" key="4">
    <source>
        <dbReference type="Proteomes" id="UP000753961"/>
    </source>
</evidence>
<keyword evidence="4" id="KW-1185">Reference proteome</keyword>
<proteinExistence type="predicted"/>
<dbReference type="PANTHER" id="PTHR43031:SF1">
    <property type="entry name" value="PYRIDINE NUCLEOTIDE-DISULPHIDE OXIDOREDUCTASE"/>
    <property type="match status" value="1"/>
</dbReference>
<sequence length="174" mass="20424">MWSYIKWSLLSLAFLPSACSQNTTGVHVTNPEFDQRLSRILRFSVPVVSVDSFYDHKKDFFILDTRTPEEYQVSHIRGAQYMNFSNPDYTVLRDIPKERPIVVYCSVGYRSEKIGEDLQKRGFSKVFNLYGSIFEWVNEGHPVVNSTGEVTQKVHTYNKRWSQYVYHPAIKKIW</sequence>
<feature type="domain" description="Rhodanese" evidence="2">
    <location>
        <begin position="56"/>
        <end position="145"/>
    </location>
</feature>
<feature type="chain" id="PRO_5037490097" evidence="1">
    <location>
        <begin position="21"/>
        <end position="174"/>
    </location>
</feature>
<dbReference type="Pfam" id="PF00581">
    <property type="entry name" value="Rhodanese"/>
    <property type="match status" value="1"/>
</dbReference>
<dbReference type="SMART" id="SM00450">
    <property type="entry name" value="RHOD"/>
    <property type="match status" value="1"/>
</dbReference>
<accession>A0A953L8L7</accession>
<dbReference type="AlphaFoldDB" id="A0A953L8L7"/>
<name>A0A953L8L7_9BACT</name>
<organism evidence="3 4">
    <name type="scientific">Membranihabitans marinus</name>
    <dbReference type="NCBI Taxonomy" id="1227546"/>
    <lineage>
        <taxon>Bacteria</taxon>
        <taxon>Pseudomonadati</taxon>
        <taxon>Bacteroidota</taxon>
        <taxon>Saprospiria</taxon>
        <taxon>Saprospirales</taxon>
        <taxon>Saprospiraceae</taxon>
        <taxon>Membranihabitans</taxon>
    </lineage>
</organism>
<dbReference type="PANTHER" id="PTHR43031">
    <property type="entry name" value="FAD-DEPENDENT OXIDOREDUCTASE"/>
    <property type="match status" value="1"/>
</dbReference>
<reference evidence="3" key="1">
    <citation type="submission" date="2021-06" db="EMBL/GenBank/DDBJ databases">
        <title>44 bacteria genomes isolated from Dapeng, Shenzhen.</title>
        <authorList>
            <person name="Zheng W."/>
            <person name="Yu S."/>
            <person name="Huang Y."/>
        </authorList>
    </citation>
    <scope>NUCLEOTIDE SEQUENCE</scope>
    <source>
        <strain evidence="3">DP5N28-2</strain>
    </source>
</reference>
<feature type="signal peptide" evidence="1">
    <location>
        <begin position="1"/>
        <end position="20"/>
    </location>
</feature>
<evidence type="ECO:0000259" key="2">
    <source>
        <dbReference type="PROSITE" id="PS50206"/>
    </source>
</evidence>
<dbReference type="InterPro" id="IPR036873">
    <property type="entry name" value="Rhodanese-like_dom_sf"/>
</dbReference>
<dbReference type="InterPro" id="IPR001763">
    <property type="entry name" value="Rhodanese-like_dom"/>
</dbReference>